<dbReference type="AlphaFoldDB" id="A0AAE0T7X7"/>
<keyword evidence="3" id="KW-1185">Reference proteome</keyword>
<dbReference type="Proteomes" id="UP001195483">
    <property type="component" value="Unassembled WGS sequence"/>
</dbReference>
<gene>
    <name evidence="2" type="ORF">CHS0354_001476</name>
</gene>
<protein>
    <submittedName>
        <fullName evidence="2">Uncharacterized protein</fullName>
    </submittedName>
</protein>
<accession>A0AAE0T7X7</accession>
<name>A0AAE0T7X7_9BIVA</name>
<feature type="coiled-coil region" evidence="1">
    <location>
        <begin position="35"/>
        <end position="79"/>
    </location>
</feature>
<reference evidence="2" key="2">
    <citation type="journal article" date="2021" name="Genome Biol. Evol.">
        <title>Developing a high-quality reference genome for a parasitic bivalve with doubly uniparental inheritance (Bivalvia: Unionida).</title>
        <authorList>
            <person name="Smith C.H."/>
        </authorList>
    </citation>
    <scope>NUCLEOTIDE SEQUENCE</scope>
    <source>
        <strain evidence="2">CHS0354</strain>
        <tissue evidence="2">Mantle</tissue>
    </source>
</reference>
<evidence type="ECO:0000313" key="3">
    <source>
        <dbReference type="Proteomes" id="UP001195483"/>
    </source>
</evidence>
<reference evidence="2" key="3">
    <citation type="submission" date="2023-05" db="EMBL/GenBank/DDBJ databases">
        <authorList>
            <person name="Smith C.H."/>
        </authorList>
    </citation>
    <scope>NUCLEOTIDE SEQUENCE</scope>
    <source>
        <strain evidence="2">CHS0354</strain>
        <tissue evidence="2">Mantle</tissue>
    </source>
</reference>
<dbReference type="EMBL" id="JAEAOA010000138">
    <property type="protein sequence ID" value="KAK3605487.1"/>
    <property type="molecule type" value="Genomic_DNA"/>
</dbReference>
<organism evidence="2 3">
    <name type="scientific">Potamilus streckersoni</name>
    <dbReference type="NCBI Taxonomy" id="2493646"/>
    <lineage>
        <taxon>Eukaryota</taxon>
        <taxon>Metazoa</taxon>
        <taxon>Spiralia</taxon>
        <taxon>Lophotrochozoa</taxon>
        <taxon>Mollusca</taxon>
        <taxon>Bivalvia</taxon>
        <taxon>Autobranchia</taxon>
        <taxon>Heteroconchia</taxon>
        <taxon>Palaeoheterodonta</taxon>
        <taxon>Unionida</taxon>
        <taxon>Unionoidea</taxon>
        <taxon>Unionidae</taxon>
        <taxon>Ambleminae</taxon>
        <taxon>Lampsilini</taxon>
        <taxon>Potamilus</taxon>
    </lineage>
</organism>
<evidence type="ECO:0000313" key="2">
    <source>
        <dbReference type="EMBL" id="KAK3605487.1"/>
    </source>
</evidence>
<proteinExistence type="predicted"/>
<comment type="caution">
    <text evidence="2">The sequence shown here is derived from an EMBL/GenBank/DDBJ whole genome shotgun (WGS) entry which is preliminary data.</text>
</comment>
<reference evidence="2" key="1">
    <citation type="journal article" date="2021" name="Genome Biol. Evol.">
        <title>A High-Quality Reference Genome for a Parasitic Bivalve with Doubly Uniparental Inheritance (Bivalvia: Unionida).</title>
        <authorList>
            <person name="Smith C.H."/>
        </authorList>
    </citation>
    <scope>NUCLEOTIDE SEQUENCE</scope>
    <source>
        <strain evidence="2">CHS0354</strain>
    </source>
</reference>
<sequence length="102" mass="12244">MTQLYGVGDSFGILLKRIGELEENVRKSDRKLEEIPILKMRLDDAERQLAQTQDLQYRLEKSEEKIYELENQVERKKCDENSQIAFPTHKCWLLYMYTQFII</sequence>
<keyword evidence="1" id="KW-0175">Coiled coil</keyword>
<evidence type="ECO:0000256" key="1">
    <source>
        <dbReference type="SAM" id="Coils"/>
    </source>
</evidence>